<dbReference type="CDD" id="cd03811">
    <property type="entry name" value="GT4_GT28_WabH-like"/>
    <property type="match status" value="1"/>
</dbReference>
<dbReference type="Proteomes" id="UP001501476">
    <property type="component" value="Unassembled WGS sequence"/>
</dbReference>
<reference evidence="2 3" key="1">
    <citation type="journal article" date="2019" name="Int. J. Syst. Evol. Microbiol.">
        <title>The Global Catalogue of Microorganisms (GCM) 10K type strain sequencing project: providing services to taxonomists for standard genome sequencing and annotation.</title>
        <authorList>
            <consortium name="The Broad Institute Genomics Platform"/>
            <consortium name="The Broad Institute Genome Sequencing Center for Infectious Disease"/>
            <person name="Wu L."/>
            <person name="Ma J."/>
        </authorList>
    </citation>
    <scope>NUCLEOTIDE SEQUENCE [LARGE SCALE GENOMIC DNA]</scope>
    <source>
        <strain evidence="2 3">JCM 6886</strain>
    </source>
</reference>
<protein>
    <submittedName>
        <fullName evidence="2">Glycosyltransferase</fullName>
    </submittedName>
</protein>
<dbReference type="Pfam" id="PF00534">
    <property type="entry name" value="Glycos_transf_1"/>
    <property type="match status" value="1"/>
</dbReference>
<dbReference type="SUPFAM" id="SSF53756">
    <property type="entry name" value="UDP-Glycosyltransferase/glycogen phosphorylase"/>
    <property type="match status" value="1"/>
</dbReference>
<evidence type="ECO:0000313" key="3">
    <source>
        <dbReference type="Proteomes" id="UP001501476"/>
    </source>
</evidence>
<gene>
    <name evidence="2" type="ORF">GCM10008964_19830</name>
</gene>
<name>A0ABN0TRM2_9GAMM</name>
<sequence>MTTRPRHVLQLCHSYDPPFDDCARQYASLFKGTSFLVTTVFLTGAPRADLLENTLSDEVIFLESPKHKLKGLKLSLLKRVKRISQQKHYELCIAHRTKPTYLALIATQLPVMSIHHAFGDFDRLGRRLFTEFFSSRLLLIGVSKAVSADIKQHLPRFPVDGIETLYNRVDIEHSKNELLSKAKAREMLDIPDESYVIGNVGRLHPDKDQETLIRAFAKAKHALPENTLLIIIGKGKLQQKLHDLAQSLNVEDNIKFIGYIKDAKRYFTAFDIFVLTSDSEPFGMVVLEAMIANLPIICSDCGGAKEIVENTGLLFPFASSEKLAELLVHSANNRESTYSHDASLMKLHTYFSDEAGRRAFWKLEQIKKILSP</sequence>
<evidence type="ECO:0000259" key="1">
    <source>
        <dbReference type="Pfam" id="PF00534"/>
    </source>
</evidence>
<dbReference type="PANTHER" id="PTHR12526:SF637">
    <property type="entry name" value="GLYCOSYLTRANSFERASE EPSF-RELATED"/>
    <property type="match status" value="1"/>
</dbReference>
<dbReference type="PANTHER" id="PTHR12526">
    <property type="entry name" value="GLYCOSYLTRANSFERASE"/>
    <property type="match status" value="1"/>
</dbReference>
<evidence type="ECO:0000313" key="2">
    <source>
        <dbReference type="EMBL" id="GAA0228447.1"/>
    </source>
</evidence>
<dbReference type="InterPro" id="IPR001296">
    <property type="entry name" value="Glyco_trans_1"/>
</dbReference>
<proteinExistence type="predicted"/>
<comment type="caution">
    <text evidence="2">The sequence shown here is derived from an EMBL/GenBank/DDBJ whole genome shotgun (WGS) entry which is preliminary data.</text>
</comment>
<accession>A0ABN0TRM2</accession>
<organism evidence="2 3">
    <name type="scientific">Methylophaga marina</name>
    <dbReference type="NCBI Taxonomy" id="45495"/>
    <lineage>
        <taxon>Bacteria</taxon>
        <taxon>Pseudomonadati</taxon>
        <taxon>Pseudomonadota</taxon>
        <taxon>Gammaproteobacteria</taxon>
        <taxon>Thiotrichales</taxon>
        <taxon>Piscirickettsiaceae</taxon>
        <taxon>Methylophaga</taxon>
    </lineage>
</organism>
<dbReference type="Gene3D" id="3.40.50.2000">
    <property type="entry name" value="Glycogen Phosphorylase B"/>
    <property type="match status" value="2"/>
</dbReference>
<feature type="domain" description="Glycosyl transferase family 1" evidence="1">
    <location>
        <begin position="182"/>
        <end position="327"/>
    </location>
</feature>
<keyword evidence="3" id="KW-1185">Reference proteome</keyword>
<dbReference type="EMBL" id="BAAADG010000006">
    <property type="protein sequence ID" value="GAA0228447.1"/>
    <property type="molecule type" value="Genomic_DNA"/>
</dbReference>